<dbReference type="Gene3D" id="3.40.50.1820">
    <property type="entry name" value="alpha/beta hydrolase"/>
    <property type="match status" value="1"/>
</dbReference>
<dbReference type="Pfam" id="PF00561">
    <property type="entry name" value="Abhydrolase_1"/>
    <property type="match status" value="1"/>
</dbReference>
<dbReference type="InterPro" id="IPR029058">
    <property type="entry name" value="AB_hydrolase_fold"/>
</dbReference>
<accession>A0A0G4GMA3</accession>
<dbReference type="VEuPathDB" id="CryptoDB:Cvel_22532"/>
<gene>
    <name evidence="3" type="ORF">Cvel_22532</name>
</gene>
<dbReference type="SUPFAM" id="SSF53474">
    <property type="entry name" value="alpha/beta-Hydrolases"/>
    <property type="match status" value="1"/>
</dbReference>
<dbReference type="InterPro" id="IPR050266">
    <property type="entry name" value="AB_hydrolase_sf"/>
</dbReference>
<feature type="compositionally biased region" description="Gly residues" evidence="1">
    <location>
        <begin position="232"/>
        <end position="243"/>
    </location>
</feature>
<dbReference type="InterPro" id="IPR000073">
    <property type="entry name" value="AB_hydrolase_1"/>
</dbReference>
<feature type="compositionally biased region" description="Basic and acidic residues" evidence="1">
    <location>
        <begin position="339"/>
        <end position="354"/>
    </location>
</feature>
<evidence type="ECO:0000256" key="1">
    <source>
        <dbReference type="SAM" id="MobiDB-lite"/>
    </source>
</evidence>
<dbReference type="PANTHER" id="PTHR43798:SF33">
    <property type="entry name" value="HYDROLASE, PUTATIVE (AFU_ORTHOLOGUE AFUA_2G14860)-RELATED"/>
    <property type="match status" value="1"/>
</dbReference>
<dbReference type="EMBL" id="CDMZ01001352">
    <property type="protein sequence ID" value="CEM31331.1"/>
    <property type="molecule type" value="Genomic_DNA"/>
</dbReference>
<evidence type="ECO:0000313" key="3">
    <source>
        <dbReference type="EMBL" id="CEM31331.1"/>
    </source>
</evidence>
<reference evidence="3" key="1">
    <citation type="submission" date="2014-11" db="EMBL/GenBank/DDBJ databases">
        <authorList>
            <person name="Otto D Thomas"/>
            <person name="Naeem Raeece"/>
        </authorList>
    </citation>
    <scope>NUCLEOTIDE SEQUENCE</scope>
</reference>
<protein>
    <recommendedName>
        <fullName evidence="2">AB hydrolase-1 domain-containing protein</fullName>
    </recommendedName>
</protein>
<dbReference type="PANTHER" id="PTHR43798">
    <property type="entry name" value="MONOACYLGLYCEROL LIPASE"/>
    <property type="match status" value="1"/>
</dbReference>
<name>A0A0G4GMA3_9ALVE</name>
<feature type="region of interest" description="Disordered" evidence="1">
    <location>
        <begin position="491"/>
        <end position="515"/>
    </location>
</feature>
<feature type="domain" description="AB hydrolase-1" evidence="2">
    <location>
        <begin position="56"/>
        <end position="148"/>
    </location>
</feature>
<dbReference type="GO" id="GO:0016020">
    <property type="term" value="C:membrane"/>
    <property type="evidence" value="ECO:0007669"/>
    <property type="project" value="TreeGrafter"/>
</dbReference>
<evidence type="ECO:0000259" key="2">
    <source>
        <dbReference type="Pfam" id="PF00561"/>
    </source>
</evidence>
<sequence length="515" mass="55756">MREMGEGKEGAETPYDYRRNRTRRLGKDVRYHSFVLEPTAASVETARSSGGLPLNVLLLHGMAQSHTSWLKTAHGLVRLGHRVLLLDLLGWGQSTRAACEIEGLRLSIPLYVGQVRHAVCERGWDREGMAIAGVSLGAATAMEYTRRFGFSKPGDLEGQGSGQRGGSEGCVAHVRSLVLIASAGRFERGVARFVGRQVLGGVVKFVYRLGGRTPATEASAGRIPLGESLVVGGNGEGDTGAGEGIEESDRGDHVGRQGQKRNPGAVRRLVTLLLRWAHLTAQTPTFSVHPRVFSELSACVSTIVFLHGLHDSLHSAAPFIEQLQQLGQSSQGGGEGGDDTGRKEKGRSGDGDSERRHVVWRVYPDHSHTSLCLSVPRLRLERERDWWTVAVSPPAISYTEAALEGQRTATESGEELRDVALRGRHRVGQTWGPSSPSKRRTVLASGVLESHWYVPVGSSPRSCWNQAPGPAEGKQVKSFVEKADAEFCGSDLEQAKPSVGLPSEKNRPPKISSRL</sequence>
<dbReference type="AlphaFoldDB" id="A0A0G4GMA3"/>
<organism evidence="3">
    <name type="scientific">Chromera velia CCMP2878</name>
    <dbReference type="NCBI Taxonomy" id="1169474"/>
    <lineage>
        <taxon>Eukaryota</taxon>
        <taxon>Sar</taxon>
        <taxon>Alveolata</taxon>
        <taxon>Colpodellida</taxon>
        <taxon>Chromeraceae</taxon>
        <taxon>Chromera</taxon>
    </lineage>
</organism>
<proteinExistence type="predicted"/>
<feature type="region of interest" description="Disordered" evidence="1">
    <location>
        <begin position="327"/>
        <end position="354"/>
    </location>
</feature>
<feature type="region of interest" description="Disordered" evidence="1">
    <location>
        <begin position="231"/>
        <end position="261"/>
    </location>
</feature>